<keyword evidence="5 7" id="KW-0472">Membrane</keyword>
<dbReference type="EMBL" id="BMEX01000001">
    <property type="protein sequence ID" value="GGA31660.1"/>
    <property type="molecule type" value="Genomic_DNA"/>
</dbReference>
<comment type="similarity">
    <text evidence="6">Belongs to the sodium:neurotransmitter symporter (SNF) (TC 2.A.22) family.</text>
</comment>
<dbReference type="CDD" id="cd10336">
    <property type="entry name" value="SLC6sbd_Tyt1-Like"/>
    <property type="match status" value="1"/>
</dbReference>
<name>A0ABQ1FV41_9BACL</name>
<evidence type="ECO:0000256" key="2">
    <source>
        <dbReference type="ARBA" id="ARBA00022448"/>
    </source>
</evidence>
<gene>
    <name evidence="8" type="ORF">GCM10007416_00210</name>
</gene>
<evidence type="ECO:0000256" key="1">
    <source>
        <dbReference type="ARBA" id="ARBA00004141"/>
    </source>
</evidence>
<feature type="transmembrane region" description="Helical" evidence="7">
    <location>
        <begin position="178"/>
        <end position="195"/>
    </location>
</feature>
<accession>A0ABQ1FV41</accession>
<dbReference type="SUPFAM" id="SSF161070">
    <property type="entry name" value="SNF-like"/>
    <property type="match status" value="1"/>
</dbReference>
<feature type="transmembrane region" description="Helical" evidence="7">
    <location>
        <begin position="12"/>
        <end position="33"/>
    </location>
</feature>
<evidence type="ECO:0000313" key="9">
    <source>
        <dbReference type="Proteomes" id="UP000617979"/>
    </source>
</evidence>
<keyword evidence="9" id="KW-1185">Reference proteome</keyword>
<dbReference type="RefSeq" id="WP_188428567.1">
    <property type="nucleotide sequence ID" value="NZ_BMEX01000001.1"/>
</dbReference>
<dbReference type="PANTHER" id="PTHR42948:SF1">
    <property type="entry name" value="TRANSPORTER"/>
    <property type="match status" value="1"/>
</dbReference>
<feature type="transmembrane region" description="Helical" evidence="7">
    <location>
        <begin position="215"/>
        <end position="242"/>
    </location>
</feature>
<dbReference type="PROSITE" id="PS00610">
    <property type="entry name" value="NA_NEUROTRAN_SYMP_1"/>
    <property type="match status" value="1"/>
</dbReference>
<evidence type="ECO:0000256" key="5">
    <source>
        <dbReference type="ARBA" id="ARBA00023136"/>
    </source>
</evidence>
<feature type="transmembrane region" description="Helical" evidence="7">
    <location>
        <begin position="348"/>
        <end position="366"/>
    </location>
</feature>
<organism evidence="8 9">
    <name type="scientific">Kroppenstedtia guangzhouensis</name>
    <dbReference type="NCBI Taxonomy" id="1274356"/>
    <lineage>
        <taxon>Bacteria</taxon>
        <taxon>Bacillati</taxon>
        <taxon>Bacillota</taxon>
        <taxon>Bacilli</taxon>
        <taxon>Bacillales</taxon>
        <taxon>Thermoactinomycetaceae</taxon>
        <taxon>Kroppenstedtia</taxon>
    </lineage>
</organism>
<keyword evidence="2 6" id="KW-0813">Transport</keyword>
<evidence type="ECO:0000256" key="3">
    <source>
        <dbReference type="ARBA" id="ARBA00022692"/>
    </source>
</evidence>
<dbReference type="NCBIfam" id="NF037979">
    <property type="entry name" value="Na_transp"/>
    <property type="match status" value="1"/>
</dbReference>
<keyword evidence="6" id="KW-0769">Symport</keyword>
<sequence>MKPETQSSREQWSGKLGFILASIGSAVGLGSIWRFPFVTGENGGGVFVLIYLICVLLLGLPVLLSEIVLGRSTQRNPVGALRLKAPGTPWFLSGFIGITASILILSFYSTVGGWTLSYTWESLLGTFSDISITEAETRFGSFISDPVIPLLWQALFMALTMGICIFELQKGIERTNKFLMPLLGFMLLILVFRSVTLPGSMEGIRFILYPDWSSVTFTTLLEALGMAFFSLSVGAGTMVTYGSYLSKKESIPGAVGNVVIFSTLVSLAAGLAIFPALFSLGHEPDTGPPLVFITLPAVFAQMPAGALFSLLFFFLLCVAALTSSISLLEVPRRYLEDEHGFSRQKSTLLTGSLIFLLGIPATLSFSSLADVKGIAGRPIFESMDFIASNVLLPLGGLTVILFCGWKWGIRQMLQESRGENEKGIPGETFWAFIIRWITPILILAVFAFQILSGLS</sequence>
<dbReference type="InterPro" id="IPR000175">
    <property type="entry name" value="Na/ntran_symport"/>
</dbReference>
<dbReference type="Proteomes" id="UP000617979">
    <property type="component" value="Unassembled WGS sequence"/>
</dbReference>
<evidence type="ECO:0000256" key="4">
    <source>
        <dbReference type="ARBA" id="ARBA00022989"/>
    </source>
</evidence>
<keyword evidence="3 6" id="KW-0812">Transmembrane</keyword>
<feature type="transmembrane region" description="Helical" evidence="7">
    <location>
        <begin position="298"/>
        <end position="328"/>
    </location>
</feature>
<keyword evidence="4 7" id="KW-1133">Transmembrane helix</keyword>
<comment type="subcellular location">
    <subcellularLocation>
        <location evidence="1">Membrane</location>
        <topology evidence="1">Multi-pass membrane protein</topology>
    </subcellularLocation>
</comment>
<evidence type="ECO:0000313" key="8">
    <source>
        <dbReference type="EMBL" id="GGA31660.1"/>
    </source>
</evidence>
<dbReference type="PROSITE" id="PS50267">
    <property type="entry name" value="NA_NEUROTRAN_SYMP_3"/>
    <property type="match status" value="1"/>
</dbReference>
<dbReference type="InterPro" id="IPR047218">
    <property type="entry name" value="YocR/YhdH-like"/>
</dbReference>
<proteinExistence type="inferred from homology"/>
<evidence type="ECO:0000256" key="6">
    <source>
        <dbReference type="RuleBase" id="RU003732"/>
    </source>
</evidence>
<evidence type="ECO:0000256" key="7">
    <source>
        <dbReference type="SAM" id="Phobius"/>
    </source>
</evidence>
<feature type="transmembrane region" description="Helical" evidence="7">
    <location>
        <begin position="429"/>
        <end position="451"/>
    </location>
</feature>
<feature type="transmembrane region" description="Helical" evidence="7">
    <location>
        <begin position="147"/>
        <end position="166"/>
    </location>
</feature>
<dbReference type="InterPro" id="IPR037272">
    <property type="entry name" value="SNS_sf"/>
</dbReference>
<comment type="caution">
    <text evidence="8">The sequence shown here is derived from an EMBL/GenBank/DDBJ whole genome shotgun (WGS) entry which is preliminary data.</text>
</comment>
<reference evidence="9" key="1">
    <citation type="journal article" date="2019" name="Int. J. Syst. Evol. Microbiol.">
        <title>The Global Catalogue of Microorganisms (GCM) 10K type strain sequencing project: providing services to taxonomists for standard genome sequencing and annotation.</title>
        <authorList>
            <consortium name="The Broad Institute Genomics Platform"/>
            <consortium name="The Broad Institute Genome Sequencing Center for Infectious Disease"/>
            <person name="Wu L."/>
            <person name="Ma J."/>
        </authorList>
    </citation>
    <scope>NUCLEOTIDE SEQUENCE [LARGE SCALE GENOMIC DNA]</scope>
    <source>
        <strain evidence="9">CGMCC 1.12404</strain>
    </source>
</reference>
<feature type="transmembrane region" description="Helical" evidence="7">
    <location>
        <begin position="254"/>
        <end position="278"/>
    </location>
</feature>
<feature type="transmembrane region" description="Helical" evidence="7">
    <location>
        <begin position="90"/>
        <end position="111"/>
    </location>
</feature>
<feature type="transmembrane region" description="Helical" evidence="7">
    <location>
        <begin position="45"/>
        <end position="69"/>
    </location>
</feature>
<dbReference type="PRINTS" id="PR00176">
    <property type="entry name" value="NANEUSMPORT"/>
</dbReference>
<feature type="transmembrane region" description="Helical" evidence="7">
    <location>
        <begin position="386"/>
        <end position="408"/>
    </location>
</feature>
<protein>
    <recommendedName>
        <fullName evidence="6">Transporter</fullName>
    </recommendedName>
</protein>
<dbReference type="Pfam" id="PF00209">
    <property type="entry name" value="SNF"/>
    <property type="match status" value="2"/>
</dbReference>
<dbReference type="PANTHER" id="PTHR42948">
    <property type="entry name" value="TRANSPORTER"/>
    <property type="match status" value="1"/>
</dbReference>